<keyword evidence="5 6" id="KW-0472">Membrane</keyword>
<evidence type="ECO:0000256" key="1">
    <source>
        <dbReference type="ARBA" id="ARBA00004651"/>
    </source>
</evidence>
<dbReference type="GO" id="GO:0008808">
    <property type="term" value="F:cardiolipin synthase activity"/>
    <property type="evidence" value="ECO:0007669"/>
    <property type="project" value="TreeGrafter"/>
</dbReference>
<dbReference type="PROSITE" id="PS50035">
    <property type="entry name" value="PLD"/>
    <property type="match status" value="2"/>
</dbReference>
<evidence type="ECO:0000256" key="6">
    <source>
        <dbReference type="SAM" id="Phobius"/>
    </source>
</evidence>
<evidence type="ECO:0000259" key="7">
    <source>
        <dbReference type="PROSITE" id="PS50035"/>
    </source>
</evidence>
<evidence type="ECO:0000256" key="4">
    <source>
        <dbReference type="ARBA" id="ARBA00022989"/>
    </source>
</evidence>
<protein>
    <recommendedName>
        <fullName evidence="7">PLD phosphodiesterase domain-containing protein</fullName>
    </recommendedName>
</protein>
<keyword evidence="2" id="KW-1003">Cell membrane</keyword>
<evidence type="ECO:0000256" key="2">
    <source>
        <dbReference type="ARBA" id="ARBA00022475"/>
    </source>
</evidence>
<keyword evidence="3 6" id="KW-0812">Transmembrane</keyword>
<dbReference type="AlphaFoldDB" id="A0A1B8QBP8"/>
<feature type="transmembrane region" description="Helical" evidence="6">
    <location>
        <begin position="37"/>
        <end position="60"/>
    </location>
</feature>
<comment type="subcellular location">
    <subcellularLocation>
        <location evidence="1">Cell membrane</location>
        <topology evidence="1">Multi-pass membrane protein</topology>
    </subcellularLocation>
</comment>
<dbReference type="PANTHER" id="PTHR21248:SF22">
    <property type="entry name" value="PHOSPHOLIPASE D"/>
    <property type="match status" value="1"/>
</dbReference>
<dbReference type="SUPFAM" id="SSF56024">
    <property type="entry name" value="Phospholipase D/nuclease"/>
    <property type="match status" value="2"/>
</dbReference>
<dbReference type="EMBL" id="LZMZ01000025">
    <property type="protein sequence ID" value="OBX77112.1"/>
    <property type="molecule type" value="Genomic_DNA"/>
</dbReference>
<dbReference type="GO" id="GO:0032049">
    <property type="term" value="P:cardiolipin biosynthetic process"/>
    <property type="evidence" value="ECO:0007669"/>
    <property type="project" value="UniProtKB-ARBA"/>
</dbReference>
<gene>
    <name evidence="8" type="ORF">A9308_07290</name>
</gene>
<dbReference type="GO" id="GO:0005886">
    <property type="term" value="C:plasma membrane"/>
    <property type="evidence" value="ECO:0007669"/>
    <property type="project" value="UniProtKB-SubCell"/>
</dbReference>
<dbReference type="InterPro" id="IPR027379">
    <property type="entry name" value="CLS_N"/>
</dbReference>
<feature type="domain" description="PLD phosphodiesterase" evidence="7">
    <location>
        <begin position="221"/>
        <end position="248"/>
    </location>
</feature>
<sequence length="551" mass="60635">MAWHSLQADWGTIGVVLHTLLTLALVVRVLQQQRNNSVAIAWIAILFALPMVGIVAYLLFGEVNIGRRYRKRSMTAQQILADFARSQAIDFSQQTQGLTDSATQISRLGFRKTGLGVYDGHTATLLTESAAMFDHLLADIQAAKQLIILEFYIIYPKGRVDELLTALMAAAQRGVTCHILADSVGSFDFFASSWVTRLRAAGVTVHESLPVGLFKTLVKRIDIRNHRKIAVFDGSIGYTGSFNLADPKVFKQNANVGQWIDVLMRIETMPATADMPRVNVVQAMLLVASADISAETQDNLSSLEQSINQFTKRLYTATTPESLSPSSTLYVIARSREDMPLPRDVVVTPAPDASNSALAATPSRFAPVENVALQLIPSAPELTGHVIYETLLSAIFSARESVTITTPYFVPDTPLLIALTTAAKRGIRVTLNLPKRVDSHLVHYASRAYYEPLLKTGVEIALFTGGLLHAKIVTIDDDYCLFGTVNMDMRSFYLNMEVSVAIYSPPLIAQIAACQGYYLTHSERLTLSAWRQRGYVSQLVDNGIRLLSPLL</sequence>
<evidence type="ECO:0000256" key="3">
    <source>
        <dbReference type="ARBA" id="ARBA00022692"/>
    </source>
</evidence>
<dbReference type="Proteomes" id="UP000092508">
    <property type="component" value="Unassembled WGS sequence"/>
</dbReference>
<dbReference type="Pfam" id="PF13091">
    <property type="entry name" value="PLDc_2"/>
    <property type="match status" value="2"/>
</dbReference>
<dbReference type="Pfam" id="PF13396">
    <property type="entry name" value="PLDc_N"/>
    <property type="match status" value="1"/>
</dbReference>
<dbReference type="Gene3D" id="3.30.870.10">
    <property type="entry name" value="Endonuclease Chain A"/>
    <property type="match status" value="2"/>
</dbReference>
<name>A0A1B8QBP8_9GAMM</name>
<feature type="transmembrane region" description="Helical" evidence="6">
    <location>
        <begin position="12"/>
        <end position="30"/>
    </location>
</feature>
<evidence type="ECO:0000313" key="9">
    <source>
        <dbReference type="Proteomes" id="UP000092508"/>
    </source>
</evidence>
<reference evidence="8 9" key="1">
    <citation type="submission" date="2016-06" db="EMBL/GenBank/DDBJ databases">
        <title>Draft genome of Moraxella atlantae CCUG 66109.</title>
        <authorList>
            <person name="Salva-Serra F."/>
            <person name="Engstrom-Jakobsson H."/>
            <person name="Thorell K."/>
            <person name="Gonzales-Siles L."/>
            <person name="Karlsson R."/>
            <person name="Boulund F."/>
            <person name="Engstrand L."/>
            <person name="Kristiansson E."/>
            <person name="Moore E."/>
        </authorList>
    </citation>
    <scope>NUCLEOTIDE SEQUENCE [LARGE SCALE GENOMIC DNA]</scope>
    <source>
        <strain evidence="8 9">CCUG 66109</strain>
    </source>
</reference>
<evidence type="ECO:0000256" key="5">
    <source>
        <dbReference type="ARBA" id="ARBA00023136"/>
    </source>
</evidence>
<accession>A0A1B8QBP8</accession>
<dbReference type="InterPro" id="IPR001736">
    <property type="entry name" value="PLipase_D/transphosphatidylase"/>
</dbReference>
<organism evidence="8 9">
    <name type="scientific">Faucicola atlantae</name>
    <dbReference type="NCBI Taxonomy" id="34059"/>
    <lineage>
        <taxon>Bacteria</taxon>
        <taxon>Pseudomonadati</taxon>
        <taxon>Pseudomonadota</taxon>
        <taxon>Gammaproteobacteria</taxon>
        <taxon>Moraxellales</taxon>
        <taxon>Moraxellaceae</taxon>
        <taxon>Faucicola</taxon>
    </lineage>
</organism>
<dbReference type="STRING" id="34059.A9308_07290"/>
<proteinExistence type="predicted"/>
<feature type="domain" description="PLD phosphodiesterase" evidence="7">
    <location>
        <begin position="464"/>
        <end position="491"/>
    </location>
</feature>
<keyword evidence="4 6" id="KW-1133">Transmembrane helix</keyword>
<dbReference type="PANTHER" id="PTHR21248">
    <property type="entry name" value="CARDIOLIPIN SYNTHASE"/>
    <property type="match status" value="1"/>
</dbReference>
<evidence type="ECO:0000313" key="8">
    <source>
        <dbReference type="EMBL" id="OBX77112.1"/>
    </source>
</evidence>
<dbReference type="InterPro" id="IPR025202">
    <property type="entry name" value="PLD-like_dom"/>
</dbReference>
<dbReference type="RefSeq" id="WP_067236999.1">
    <property type="nucleotide sequence ID" value="NZ_LZMZ01000025.1"/>
</dbReference>
<dbReference type="OrthoDB" id="9762009at2"/>
<dbReference type="SMART" id="SM00155">
    <property type="entry name" value="PLDc"/>
    <property type="match status" value="2"/>
</dbReference>
<comment type="caution">
    <text evidence="8">The sequence shown here is derived from an EMBL/GenBank/DDBJ whole genome shotgun (WGS) entry which is preliminary data.</text>
</comment>